<dbReference type="InterPro" id="IPR029489">
    <property type="entry name" value="OGT/SEC/SPY_C"/>
</dbReference>
<feature type="domain" description="PA" evidence="6">
    <location>
        <begin position="68"/>
        <end position="148"/>
    </location>
</feature>
<dbReference type="EMBL" id="CAADRA010007037">
    <property type="protein sequence ID" value="VFT98571.1"/>
    <property type="molecule type" value="Genomic_DNA"/>
</dbReference>
<feature type="domain" description="O-GlcNAc transferase C-terminal" evidence="7">
    <location>
        <begin position="530"/>
        <end position="662"/>
    </location>
</feature>
<reference evidence="9 10" key="1">
    <citation type="submission" date="2019-03" db="EMBL/GenBank/DDBJ databases">
        <authorList>
            <person name="Gaulin E."/>
            <person name="Dumas B."/>
        </authorList>
    </citation>
    <scope>NUCLEOTIDE SEQUENCE [LARGE SCALE GENOMIC DNA]</scope>
    <source>
        <strain evidence="9">CBS 568.67</strain>
    </source>
</reference>
<dbReference type="Gene3D" id="3.40.50.11380">
    <property type="match status" value="1"/>
</dbReference>
<organism evidence="9 10">
    <name type="scientific">Aphanomyces stellatus</name>
    <dbReference type="NCBI Taxonomy" id="120398"/>
    <lineage>
        <taxon>Eukaryota</taxon>
        <taxon>Sar</taxon>
        <taxon>Stramenopiles</taxon>
        <taxon>Oomycota</taxon>
        <taxon>Saprolegniomycetes</taxon>
        <taxon>Saprolegniales</taxon>
        <taxon>Verrucalvaceae</taxon>
        <taxon>Aphanomyces</taxon>
    </lineage>
</organism>
<dbReference type="AlphaFoldDB" id="A0A485LK40"/>
<evidence type="ECO:0000256" key="5">
    <source>
        <dbReference type="SAM" id="SignalP"/>
    </source>
</evidence>
<dbReference type="PANTHER" id="PTHR44998">
    <property type="match status" value="1"/>
</dbReference>
<keyword evidence="5" id="KW-0732">Signal</keyword>
<dbReference type="InterPro" id="IPR003137">
    <property type="entry name" value="PA_domain"/>
</dbReference>
<accession>A0A485LK40</accession>
<evidence type="ECO:0000313" key="10">
    <source>
        <dbReference type="Proteomes" id="UP000332933"/>
    </source>
</evidence>
<evidence type="ECO:0000256" key="1">
    <source>
        <dbReference type="ARBA" id="ARBA00004922"/>
    </source>
</evidence>
<gene>
    <name evidence="9" type="primary">Aste57867_21903</name>
    <name evidence="8" type="ORF">As57867_021834</name>
    <name evidence="9" type="ORF">ASTE57867_21903</name>
</gene>
<reference evidence="8" key="2">
    <citation type="submission" date="2019-06" db="EMBL/GenBank/DDBJ databases">
        <title>Genomics analysis of Aphanomyces spp. identifies a new class of oomycete effector associated with host adaptation.</title>
        <authorList>
            <person name="Gaulin E."/>
        </authorList>
    </citation>
    <scope>NUCLEOTIDE SEQUENCE</scope>
    <source>
        <strain evidence="8">CBS 578.67</strain>
    </source>
</reference>
<feature type="signal peptide" evidence="5">
    <location>
        <begin position="1"/>
        <end position="21"/>
    </location>
</feature>
<evidence type="ECO:0000256" key="2">
    <source>
        <dbReference type="ARBA" id="ARBA00022679"/>
    </source>
</evidence>
<evidence type="ECO:0000313" key="9">
    <source>
        <dbReference type="EMBL" id="VFT98571.1"/>
    </source>
</evidence>
<evidence type="ECO:0000313" key="8">
    <source>
        <dbReference type="EMBL" id="KAF0686297.1"/>
    </source>
</evidence>
<proteinExistence type="predicted"/>
<dbReference type="Pfam" id="PF13844">
    <property type="entry name" value="Glyco_transf_41"/>
    <property type="match status" value="2"/>
</dbReference>
<dbReference type="GO" id="GO:0016757">
    <property type="term" value="F:glycosyltransferase activity"/>
    <property type="evidence" value="ECO:0007669"/>
    <property type="project" value="TreeGrafter"/>
</dbReference>
<keyword evidence="10" id="KW-1185">Reference proteome</keyword>
<keyword evidence="2" id="KW-0808">Transferase</keyword>
<evidence type="ECO:0000259" key="6">
    <source>
        <dbReference type="Pfam" id="PF02225"/>
    </source>
</evidence>
<dbReference type="OrthoDB" id="9991317at2759"/>
<keyword evidence="4" id="KW-0802">TPR repeat</keyword>
<evidence type="ECO:0000259" key="7">
    <source>
        <dbReference type="Pfam" id="PF13844"/>
    </source>
</evidence>
<keyword evidence="3" id="KW-0677">Repeat</keyword>
<feature type="chain" id="PRO_5036116542" evidence="5">
    <location>
        <begin position="22"/>
        <end position="917"/>
    </location>
</feature>
<dbReference type="EMBL" id="VJMH01007011">
    <property type="protein sequence ID" value="KAF0686297.1"/>
    <property type="molecule type" value="Genomic_DNA"/>
</dbReference>
<protein>
    <submittedName>
        <fullName evidence="9">Aste57867_21903 protein</fullName>
    </submittedName>
</protein>
<dbReference type="Proteomes" id="UP000332933">
    <property type="component" value="Unassembled WGS sequence"/>
</dbReference>
<dbReference type="PANTHER" id="PTHR44998:SF1">
    <property type="entry name" value="UDP-N-ACETYLGLUCOSAMINE--PEPTIDE N-ACETYLGLUCOSAMINYLTRANSFERASE 110 KDA SUBUNIT"/>
    <property type="match status" value="1"/>
</dbReference>
<dbReference type="Gene3D" id="3.50.30.30">
    <property type="match status" value="1"/>
</dbReference>
<evidence type="ECO:0000256" key="4">
    <source>
        <dbReference type="ARBA" id="ARBA00022803"/>
    </source>
</evidence>
<evidence type="ECO:0000256" key="3">
    <source>
        <dbReference type="ARBA" id="ARBA00022737"/>
    </source>
</evidence>
<feature type="domain" description="O-GlcNAc transferase C-terminal" evidence="7">
    <location>
        <begin position="715"/>
        <end position="891"/>
    </location>
</feature>
<comment type="pathway">
    <text evidence="1">Protein modification; protein glycosylation.</text>
</comment>
<dbReference type="Pfam" id="PF02225">
    <property type="entry name" value="PA"/>
    <property type="match status" value="1"/>
</dbReference>
<dbReference type="SUPFAM" id="SSF53756">
    <property type="entry name" value="UDP-Glycosyltransferase/glycogen phosphorylase"/>
    <property type="match status" value="1"/>
</dbReference>
<dbReference type="Gene3D" id="3.40.50.2000">
    <property type="entry name" value="Glycogen Phosphorylase B"/>
    <property type="match status" value="1"/>
</dbReference>
<name>A0A485LK40_9STRA</name>
<dbReference type="GO" id="GO:0006493">
    <property type="term" value="P:protein O-linked glycosylation"/>
    <property type="evidence" value="ECO:0007669"/>
    <property type="project" value="TreeGrafter"/>
</dbReference>
<sequence length="917" mass="101415">MLSRSRHLLFFVAVLILEATCRRERRQSLPGSECVVEVGDVLRLPCQVAIFGGFVPEVKTDISSHVVVADPINACTPPRATVVASNVVLLVERGGCSFTEKMLHVAAQGGSYMVLINSDDSLLRMQTNEWVNSTVVAVSVRHADGRRLLDHHTAAGGAATAFSISYPKSVLSQCLDRIKMLLEINAPCAAVETFYDCSPHGSHPSSKRRLLSADVNRAAFYSQTSMLLRMSAYVQMDAVRRALLTSSVLAVQFDIHPSAERLVQAADELYLGGYLDDARDYFIQAASFPSAPSRAFCGAAQVAFLLGDYLNAMTWYATCKSTLPSSPTQEFPSVYDPATTSMETLFGTLPLNATHMACLEHATLEGVESPSPPCCTATVEGERVVLRHASPYVKYLYETFTLMGVFLDELGAYEASQVHMTHGLRLCGKATGLDVRMTLAIPTVFRSTLDMHEVTSSLLNRIHSLDRANDPIAKFVRPEDAGHLRWTITPPSMFVGYQGEDPAPVQLAIASMYQRLYSFPLAPLPPSASPPSRIKVGFASSWFRTHSVGKLIRGVLSSLDRNKFDVIVYAATHFFPPPSDDDAITKAIRDASDEFVVLPPSQPMALDLIARAKLDILVFPEIGMDSWIYFLAHHRLAPVQCMFWGHPITTGLPTIDYFIASEYYFPDFFESGTPIMDDQVSTYGGASYKEQMVLFSDLTTYFTEPVKLPHVSDPVSLRALFHLPLKGRLYVCPQTLMKLHVDFDAVIRRVLERDGGGIFVLLYSPKQVLWKERLVRRFNTSLGPHVTRRVVFLETMAYDMFMQLLASADVMLDPFPFGGGVTTLDALAVGLPVITLPSRQTVVQLTAGFYRYMNVTDCIAASMDEFVNSAIAVATNPAYRQKLVRDIQDARGRIYATTSTTSNEWNTFLAHVHRHAV</sequence>